<keyword evidence="3" id="KW-1185">Reference proteome</keyword>
<evidence type="ECO:0000313" key="2">
    <source>
        <dbReference type="EMBL" id="PCH34616.1"/>
    </source>
</evidence>
<dbReference type="Proteomes" id="UP000218811">
    <property type="component" value="Unassembled WGS sequence"/>
</dbReference>
<dbReference type="OMA" id="GRERHGT"/>
<accession>A0A2H3IXD2</accession>
<dbReference type="OrthoDB" id="2505950at2759"/>
<evidence type="ECO:0000256" key="1">
    <source>
        <dbReference type="SAM" id="MobiDB-lite"/>
    </source>
</evidence>
<dbReference type="EMBL" id="KB467832">
    <property type="protein sequence ID" value="PCH34616.1"/>
    <property type="molecule type" value="Genomic_DNA"/>
</dbReference>
<feature type="compositionally biased region" description="Basic and acidic residues" evidence="1">
    <location>
        <begin position="96"/>
        <end position="114"/>
    </location>
</feature>
<dbReference type="AlphaFoldDB" id="A0A2H3IXD2"/>
<evidence type="ECO:0000313" key="3">
    <source>
        <dbReference type="Proteomes" id="UP000218811"/>
    </source>
</evidence>
<organism evidence="2 3">
    <name type="scientific">Wolfiporia cocos (strain MD-104)</name>
    <name type="common">Brown rot fungus</name>
    <dbReference type="NCBI Taxonomy" id="742152"/>
    <lineage>
        <taxon>Eukaryota</taxon>
        <taxon>Fungi</taxon>
        <taxon>Dikarya</taxon>
        <taxon>Basidiomycota</taxon>
        <taxon>Agaricomycotina</taxon>
        <taxon>Agaricomycetes</taxon>
        <taxon>Polyporales</taxon>
        <taxon>Phaeolaceae</taxon>
        <taxon>Wolfiporia</taxon>
    </lineage>
</organism>
<proteinExistence type="predicted"/>
<sequence>MARWIDLLSLALTFSIVAAVLIGIVRLVQFIQQIAQATKQSLHNKGVDVSRQGISVKTNKHLDRDQYLDVTQRGFIKAYNHSSYGHDLGAGVRSHSAESIHHEQHHEDGRERHGTFSGTAHVFGLKKTLSGH</sequence>
<reference evidence="2 3" key="1">
    <citation type="journal article" date="2012" name="Science">
        <title>The Paleozoic origin of enzymatic lignin decomposition reconstructed from 31 fungal genomes.</title>
        <authorList>
            <person name="Floudas D."/>
            <person name="Binder M."/>
            <person name="Riley R."/>
            <person name="Barry K."/>
            <person name="Blanchette R.A."/>
            <person name="Henrissat B."/>
            <person name="Martinez A.T."/>
            <person name="Otillar R."/>
            <person name="Spatafora J.W."/>
            <person name="Yadav J.S."/>
            <person name="Aerts A."/>
            <person name="Benoit I."/>
            <person name="Boyd A."/>
            <person name="Carlson A."/>
            <person name="Copeland A."/>
            <person name="Coutinho P.M."/>
            <person name="de Vries R.P."/>
            <person name="Ferreira P."/>
            <person name="Findley K."/>
            <person name="Foster B."/>
            <person name="Gaskell J."/>
            <person name="Glotzer D."/>
            <person name="Gorecki P."/>
            <person name="Heitman J."/>
            <person name="Hesse C."/>
            <person name="Hori C."/>
            <person name="Igarashi K."/>
            <person name="Jurgens J.A."/>
            <person name="Kallen N."/>
            <person name="Kersten P."/>
            <person name="Kohler A."/>
            <person name="Kuees U."/>
            <person name="Kumar T.K.A."/>
            <person name="Kuo A."/>
            <person name="LaButti K."/>
            <person name="Larrondo L.F."/>
            <person name="Lindquist E."/>
            <person name="Ling A."/>
            <person name="Lombard V."/>
            <person name="Lucas S."/>
            <person name="Lundell T."/>
            <person name="Martin R."/>
            <person name="McLaughlin D.J."/>
            <person name="Morgenstern I."/>
            <person name="Morin E."/>
            <person name="Murat C."/>
            <person name="Nagy L.G."/>
            <person name="Nolan M."/>
            <person name="Ohm R.A."/>
            <person name="Patyshakuliyeva A."/>
            <person name="Rokas A."/>
            <person name="Ruiz-Duenas F.J."/>
            <person name="Sabat G."/>
            <person name="Salamov A."/>
            <person name="Samejima M."/>
            <person name="Schmutz J."/>
            <person name="Slot J.C."/>
            <person name="St John F."/>
            <person name="Stenlid J."/>
            <person name="Sun H."/>
            <person name="Sun S."/>
            <person name="Syed K."/>
            <person name="Tsang A."/>
            <person name="Wiebenga A."/>
            <person name="Young D."/>
            <person name="Pisabarro A."/>
            <person name="Eastwood D.C."/>
            <person name="Martin F."/>
            <person name="Cullen D."/>
            <person name="Grigoriev I.V."/>
            <person name="Hibbett D.S."/>
        </authorList>
    </citation>
    <scope>NUCLEOTIDE SEQUENCE [LARGE SCALE GENOMIC DNA]</scope>
    <source>
        <strain evidence="2 3">MD-104</strain>
    </source>
</reference>
<name>A0A2H3IXD2_WOLCO</name>
<protein>
    <submittedName>
        <fullName evidence="2">Uncharacterized protein</fullName>
    </submittedName>
</protein>
<feature type="region of interest" description="Disordered" evidence="1">
    <location>
        <begin position="96"/>
        <end position="117"/>
    </location>
</feature>
<gene>
    <name evidence="2" type="ORF">WOLCODRAFT_139468</name>
</gene>